<organism evidence="2 3">
    <name type="scientific">Actinomycetospora chibensis</name>
    <dbReference type="NCBI Taxonomy" id="663606"/>
    <lineage>
        <taxon>Bacteria</taxon>
        <taxon>Bacillati</taxon>
        <taxon>Actinomycetota</taxon>
        <taxon>Actinomycetes</taxon>
        <taxon>Pseudonocardiales</taxon>
        <taxon>Pseudonocardiaceae</taxon>
        <taxon>Actinomycetospora</taxon>
    </lineage>
</organism>
<accession>A0ABV9RN45</accession>
<feature type="transmembrane region" description="Helical" evidence="1">
    <location>
        <begin position="379"/>
        <end position="396"/>
    </location>
</feature>
<name>A0ABV9RN45_9PSEU</name>
<gene>
    <name evidence="2" type="ORF">ACFPEL_22645</name>
</gene>
<evidence type="ECO:0000313" key="3">
    <source>
        <dbReference type="Proteomes" id="UP001595909"/>
    </source>
</evidence>
<feature type="transmembrane region" description="Helical" evidence="1">
    <location>
        <begin position="339"/>
        <end position="359"/>
    </location>
</feature>
<dbReference type="RefSeq" id="WP_274191697.1">
    <property type="nucleotide sequence ID" value="NZ_BAABHN010000047.1"/>
</dbReference>
<keyword evidence="1" id="KW-1133">Transmembrane helix</keyword>
<feature type="transmembrane region" description="Helical" evidence="1">
    <location>
        <begin position="306"/>
        <end position="327"/>
    </location>
</feature>
<proteinExistence type="predicted"/>
<protein>
    <submittedName>
        <fullName evidence="2">Uncharacterized protein</fullName>
    </submittedName>
</protein>
<dbReference type="InterPro" id="IPR036259">
    <property type="entry name" value="MFS_trans_sf"/>
</dbReference>
<evidence type="ECO:0000256" key="1">
    <source>
        <dbReference type="SAM" id="Phobius"/>
    </source>
</evidence>
<keyword evidence="1" id="KW-0472">Membrane</keyword>
<evidence type="ECO:0000313" key="2">
    <source>
        <dbReference type="EMBL" id="MFC4835225.1"/>
    </source>
</evidence>
<dbReference type="EMBL" id="JBHSIM010000047">
    <property type="protein sequence ID" value="MFC4835225.1"/>
    <property type="molecule type" value="Genomic_DNA"/>
</dbReference>
<keyword evidence="3" id="KW-1185">Reference proteome</keyword>
<dbReference type="Proteomes" id="UP001595909">
    <property type="component" value="Unassembled WGS sequence"/>
</dbReference>
<feature type="transmembrane region" description="Helical" evidence="1">
    <location>
        <begin position="402"/>
        <end position="422"/>
    </location>
</feature>
<dbReference type="SUPFAM" id="SSF103473">
    <property type="entry name" value="MFS general substrate transporter"/>
    <property type="match status" value="1"/>
</dbReference>
<sequence length="537" mass="58276">MMLMDSKGWVNRRVERVCFHDDRTAVRRVSLDYIVPGEAPRYRCGMGRTVRLVPLTIMRRKTLVNFGVEDMDGQPLSMITLRHNQALTEQMILVLAEITPNVSETSTHVLALAHDVSFGTQEEMFEAITRAKNGQSGPDAQALMNDPAAGNLIQRLANNFILLVTVDDNGPHRRIARYRFDEPLSLTYKRSGYNTDTKRYDRPGERLGPLSPSRFLAAIGWTPTIIRFPIPSAELARGYHFEVEAPAGVSIDCASLVAGRPNEASERPSWDHVAGGFPVVGLHALDVPNGSLSRAQVHLGVHRRGWLTASLLASLLSTVLLGATWWVSSGGTTGQVPSVTQNQVAAALLSIMAAILVFVAKPAEHQMASRLVTSVRRAAVISVVLLLGIGAVVLFSPGRWPWLVLVAAVAGAACSLLIGLAWKRAKPSTSSISPWEQGLGVADLAQPSSAGVSTLDEARSSFAIDRPAVKVESSEGDHREAFTWTEAVEEELLRRLCAPPPPPVVVPAPRSASRSTVKRRAANGRVWTVLRPPPARN</sequence>
<keyword evidence="1" id="KW-0812">Transmembrane</keyword>
<reference evidence="3" key="1">
    <citation type="journal article" date="2019" name="Int. J. Syst. Evol. Microbiol.">
        <title>The Global Catalogue of Microorganisms (GCM) 10K type strain sequencing project: providing services to taxonomists for standard genome sequencing and annotation.</title>
        <authorList>
            <consortium name="The Broad Institute Genomics Platform"/>
            <consortium name="The Broad Institute Genome Sequencing Center for Infectious Disease"/>
            <person name="Wu L."/>
            <person name="Ma J."/>
        </authorList>
    </citation>
    <scope>NUCLEOTIDE SEQUENCE [LARGE SCALE GENOMIC DNA]</scope>
    <source>
        <strain evidence="3">CCUG 50347</strain>
    </source>
</reference>
<comment type="caution">
    <text evidence="2">The sequence shown here is derived from an EMBL/GenBank/DDBJ whole genome shotgun (WGS) entry which is preliminary data.</text>
</comment>